<dbReference type="RefSeq" id="XP_030748265.1">
    <property type="nucleotide sequence ID" value="XM_030892405.1"/>
</dbReference>
<dbReference type="InterPro" id="IPR000477">
    <property type="entry name" value="RT_dom"/>
</dbReference>
<feature type="compositionally biased region" description="Acidic residues" evidence="2">
    <location>
        <begin position="70"/>
        <end position="86"/>
    </location>
</feature>
<sequence>MVGKYKKKNVIKCNACSANITKSQASMRCHGGCSGWFHKARTKLSNEEYLIFSSKTYKNVWKCPKCVEASDGDGDGDEQSESDEEIQTTCSTSQQRYSIHESLNQANPSNKDILDVMTAKFSILEKSIQFTSDILDDLQKTIKAVGQENERLRKEQNVLKGKVQGVEDQVHVLQQKIDNEELQEKSCNVVVVGLPGSPTDNLRKVFHKLRFAVQDEEYTILPLRTETQLVRFTKPELSKKLLELRKSIRVLDTKDRGIDGETRRIYINEDLPKTTRLIEKGQRVEEFWLQFNSINEADLLDALASIKSNAAGCDGISLLMVKLCCPYIAPYLAHIYNCCLNNSYFPISWRNAMIMPLPKISNPTSLKDIRPISKLPVLSKILEKLVYSQVLNHLTKHNLIPDCQSGFRSKYGTSAVLAKVLDDILTELDTGKGASLLLLDYTKAFDTLGHDLLLAKLHYYGFSENVVELVGSYLSNRCQCVVLDEAQSDALPLSRGVPQGSILGPLLFLIYTADLKNNVVDCELHQFADDTQIYATYTAENAAAVYNNINSALEKISKYSLNHGLQLNLGKTQMICFGRVPLAKGLSVKLNNEIIHPLKTVKNLGLALDCDLRFRNHVNSIVQKSYTALRGLYRNKNIMSKH</sequence>
<protein>
    <submittedName>
        <fullName evidence="5">Uncharacterized protein LOC115876586</fullName>
    </submittedName>
</protein>
<evidence type="ECO:0000313" key="4">
    <source>
        <dbReference type="Proteomes" id="UP000504635"/>
    </source>
</evidence>
<dbReference type="CDD" id="cd01650">
    <property type="entry name" value="RT_nLTR_like"/>
    <property type="match status" value="1"/>
</dbReference>
<evidence type="ECO:0000256" key="2">
    <source>
        <dbReference type="SAM" id="MobiDB-lite"/>
    </source>
</evidence>
<accession>A0A6J2XBF4</accession>
<feature type="domain" description="Reverse transcriptase" evidence="3">
    <location>
        <begin position="338"/>
        <end position="588"/>
    </location>
</feature>
<dbReference type="InterPro" id="IPR011011">
    <property type="entry name" value="Znf_FYVE_PHD"/>
</dbReference>
<name>A0A6J2XBF4_SITOR</name>
<dbReference type="Proteomes" id="UP000504635">
    <property type="component" value="Unplaced"/>
</dbReference>
<dbReference type="PANTHER" id="PTHR33332">
    <property type="entry name" value="REVERSE TRANSCRIPTASE DOMAIN-CONTAINING PROTEIN"/>
    <property type="match status" value="1"/>
</dbReference>
<feature type="region of interest" description="Disordered" evidence="2">
    <location>
        <begin position="70"/>
        <end position="94"/>
    </location>
</feature>
<dbReference type="InterPro" id="IPR013083">
    <property type="entry name" value="Znf_RING/FYVE/PHD"/>
</dbReference>
<dbReference type="GO" id="GO:0071897">
    <property type="term" value="P:DNA biosynthetic process"/>
    <property type="evidence" value="ECO:0007669"/>
    <property type="project" value="UniProtKB-ARBA"/>
</dbReference>
<dbReference type="Pfam" id="PF00078">
    <property type="entry name" value="RVT_1"/>
    <property type="match status" value="1"/>
</dbReference>
<dbReference type="InterPro" id="IPR043502">
    <property type="entry name" value="DNA/RNA_pol_sf"/>
</dbReference>
<evidence type="ECO:0000313" key="5">
    <source>
        <dbReference type="RefSeq" id="XP_030748265.1"/>
    </source>
</evidence>
<dbReference type="Gene3D" id="3.30.40.10">
    <property type="entry name" value="Zinc/RING finger domain, C3HC4 (zinc finger)"/>
    <property type="match status" value="1"/>
</dbReference>
<dbReference type="SUPFAM" id="SSF56672">
    <property type="entry name" value="DNA/RNA polymerases"/>
    <property type="match status" value="1"/>
</dbReference>
<feature type="coiled-coil region" evidence="1">
    <location>
        <begin position="135"/>
        <end position="183"/>
    </location>
</feature>
<dbReference type="GeneID" id="115876586"/>
<dbReference type="AlphaFoldDB" id="A0A6J2XBF4"/>
<evidence type="ECO:0000256" key="1">
    <source>
        <dbReference type="SAM" id="Coils"/>
    </source>
</evidence>
<dbReference type="OrthoDB" id="6722893at2759"/>
<dbReference type="KEGG" id="soy:115876586"/>
<reference evidence="5" key="1">
    <citation type="submission" date="2025-08" db="UniProtKB">
        <authorList>
            <consortium name="RefSeq"/>
        </authorList>
    </citation>
    <scope>IDENTIFICATION</scope>
    <source>
        <tissue evidence="5">Gonads</tissue>
    </source>
</reference>
<organism evidence="4 5">
    <name type="scientific">Sitophilus oryzae</name>
    <name type="common">Rice weevil</name>
    <name type="synonym">Curculio oryzae</name>
    <dbReference type="NCBI Taxonomy" id="7048"/>
    <lineage>
        <taxon>Eukaryota</taxon>
        <taxon>Metazoa</taxon>
        <taxon>Ecdysozoa</taxon>
        <taxon>Arthropoda</taxon>
        <taxon>Hexapoda</taxon>
        <taxon>Insecta</taxon>
        <taxon>Pterygota</taxon>
        <taxon>Neoptera</taxon>
        <taxon>Endopterygota</taxon>
        <taxon>Coleoptera</taxon>
        <taxon>Polyphaga</taxon>
        <taxon>Cucujiformia</taxon>
        <taxon>Curculionidae</taxon>
        <taxon>Dryophthorinae</taxon>
        <taxon>Sitophilus</taxon>
    </lineage>
</organism>
<dbReference type="SUPFAM" id="SSF57903">
    <property type="entry name" value="FYVE/PHD zinc finger"/>
    <property type="match status" value="1"/>
</dbReference>
<keyword evidence="1" id="KW-0175">Coiled coil</keyword>
<dbReference type="PROSITE" id="PS50878">
    <property type="entry name" value="RT_POL"/>
    <property type="match status" value="1"/>
</dbReference>
<proteinExistence type="predicted"/>
<gene>
    <name evidence="5" type="primary">LOC115876586</name>
</gene>
<evidence type="ECO:0000259" key="3">
    <source>
        <dbReference type="PROSITE" id="PS50878"/>
    </source>
</evidence>
<dbReference type="InParanoid" id="A0A6J2XBF4"/>
<keyword evidence="4" id="KW-1185">Reference proteome</keyword>